<feature type="compositionally biased region" description="Gly residues" evidence="1">
    <location>
        <begin position="129"/>
        <end position="144"/>
    </location>
</feature>
<dbReference type="Proteomes" id="UP000054097">
    <property type="component" value="Unassembled WGS sequence"/>
</dbReference>
<sequence length="144" mass="15515">MGHPKSFNPLDQHSDGHSKRSHGFFRRLFCLGPKVPKVVLPPASAPREFDWNTEITRAVADLPTAPGPPPTPPVVKNRVLSWRIGTYSSGVQNNVQRVMNQRGVQSNAQRADQHNDRDDDSVSISISIGSGGSRSAGSGASYGS</sequence>
<dbReference type="HOGENOM" id="CLU_1797652_0_0_1"/>
<dbReference type="AlphaFoldDB" id="A0A0C3AIR2"/>
<evidence type="ECO:0000313" key="2">
    <source>
        <dbReference type="EMBL" id="KIM24520.1"/>
    </source>
</evidence>
<organism evidence="2 3">
    <name type="scientific">Serendipita vermifera MAFF 305830</name>
    <dbReference type="NCBI Taxonomy" id="933852"/>
    <lineage>
        <taxon>Eukaryota</taxon>
        <taxon>Fungi</taxon>
        <taxon>Dikarya</taxon>
        <taxon>Basidiomycota</taxon>
        <taxon>Agaricomycotina</taxon>
        <taxon>Agaricomycetes</taxon>
        <taxon>Sebacinales</taxon>
        <taxon>Serendipitaceae</taxon>
        <taxon>Serendipita</taxon>
    </lineage>
</organism>
<reference evidence="2 3" key="1">
    <citation type="submission" date="2014-04" db="EMBL/GenBank/DDBJ databases">
        <authorList>
            <consortium name="DOE Joint Genome Institute"/>
            <person name="Kuo A."/>
            <person name="Zuccaro A."/>
            <person name="Kohler A."/>
            <person name="Nagy L.G."/>
            <person name="Floudas D."/>
            <person name="Copeland A."/>
            <person name="Barry K.W."/>
            <person name="Cichocki N."/>
            <person name="Veneault-Fourrey C."/>
            <person name="LaButti K."/>
            <person name="Lindquist E.A."/>
            <person name="Lipzen A."/>
            <person name="Lundell T."/>
            <person name="Morin E."/>
            <person name="Murat C."/>
            <person name="Sun H."/>
            <person name="Tunlid A."/>
            <person name="Henrissat B."/>
            <person name="Grigoriev I.V."/>
            <person name="Hibbett D.S."/>
            <person name="Martin F."/>
            <person name="Nordberg H.P."/>
            <person name="Cantor M.N."/>
            <person name="Hua S.X."/>
        </authorList>
    </citation>
    <scope>NUCLEOTIDE SEQUENCE [LARGE SCALE GENOMIC DNA]</scope>
    <source>
        <strain evidence="2 3">MAFF 305830</strain>
    </source>
</reference>
<name>A0A0C3AIR2_SERVB</name>
<feature type="region of interest" description="Disordered" evidence="1">
    <location>
        <begin position="99"/>
        <end position="144"/>
    </location>
</feature>
<dbReference type="EMBL" id="KN824323">
    <property type="protein sequence ID" value="KIM24520.1"/>
    <property type="molecule type" value="Genomic_DNA"/>
</dbReference>
<accession>A0A0C3AIR2</accession>
<proteinExistence type="predicted"/>
<gene>
    <name evidence="2" type="ORF">M408DRAFT_232438</name>
</gene>
<keyword evidence="3" id="KW-1185">Reference proteome</keyword>
<feature type="compositionally biased region" description="Polar residues" evidence="1">
    <location>
        <begin position="99"/>
        <end position="110"/>
    </location>
</feature>
<reference evidence="3" key="2">
    <citation type="submission" date="2015-01" db="EMBL/GenBank/DDBJ databases">
        <title>Evolutionary Origins and Diversification of the Mycorrhizal Mutualists.</title>
        <authorList>
            <consortium name="DOE Joint Genome Institute"/>
            <consortium name="Mycorrhizal Genomics Consortium"/>
            <person name="Kohler A."/>
            <person name="Kuo A."/>
            <person name="Nagy L.G."/>
            <person name="Floudas D."/>
            <person name="Copeland A."/>
            <person name="Barry K.W."/>
            <person name="Cichocki N."/>
            <person name="Veneault-Fourrey C."/>
            <person name="LaButti K."/>
            <person name="Lindquist E.A."/>
            <person name="Lipzen A."/>
            <person name="Lundell T."/>
            <person name="Morin E."/>
            <person name="Murat C."/>
            <person name="Riley R."/>
            <person name="Ohm R."/>
            <person name="Sun H."/>
            <person name="Tunlid A."/>
            <person name="Henrissat B."/>
            <person name="Grigoriev I.V."/>
            <person name="Hibbett D.S."/>
            <person name="Martin F."/>
        </authorList>
    </citation>
    <scope>NUCLEOTIDE SEQUENCE [LARGE SCALE GENOMIC DNA]</scope>
    <source>
        <strain evidence="3">MAFF 305830</strain>
    </source>
</reference>
<protein>
    <submittedName>
        <fullName evidence="2">Uncharacterized protein</fullName>
    </submittedName>
</protein>
<evidence type="ECO:0000256" key="1">
    <source>
        <dbReference type="SAM" id="MobiDB-lite"/>
    </source>
</evidence>
<evidence type="ECO:0000313" key="3">
    <source>
        <dbReference type="Proteomes" id="UP000054097"/>
    </source>
</evidence>